<organism evidence="1 2">
    <name type="scientific">Dyadobacter luteus</name>
    <dbReference type="NCBI Taxonomy" id="2259619"/>
    <lineage>
        <taxon>Bacteria</taxon>
        <taxon>Pseudomonadati</taxon>
        <taxon>Bacteroidota</taxon>
        <taxon>Cytophagia</taxon>
        <taxon>Cytophagales</taxon>
        <taxon>Spirosomataceae</taxon>
        <taxon>Dyadobacter</taxon>
    </lineage>
</organism>
<sequence>MLKYICIIFILSLLSCGKKDTPDPQSEGIELREGVSEPVTIGKETLEVTLASVTPIFSEGVGTQDGVFTMHRVYDVFISIGDTDLVFRTDITVRSDQKRTGKSWEVLEKSYQGIKSYGSYEIGVVDVYSESGDDGNGAPYIVRILIK</sequence>
<dbReference type="PROSITE" id="PS51257">
    <property type="entry name" value="PROKAR_LIPOPROTEIN"/>
    <property type="match status" value="1"/>
</dbReference>
<gene>
    <name evidence="1" type="ORF">DSL64_23980</name>
</gene>
<evidence type="ECO:0000313" key="2">
    <source>
        <dbReference type="Proteomes" id="UP000256373"/>
    </source>
</evidence>
<proteinExistence type="predicted"/>
<dbReference type="Proteomes" id="UP000256373">
    <property type="component" value="Unassembled WGS sequence"/>
</dbReference>
<protein>
    <submittedName>
        <fullName evidence="1">Uncharacterized protein</fullName>
    </submittedName>
</protein>
<keyword evidence="2" id="KW-1185">Reference proteome</keyword>
<evidence type="ECO:0000313" key="1">
    <source>
        <dbReference type="EMBL" id="REA57416.1"/>
    </source>
</evidence>
<dbReference type="RefSeq" id="WP_115833493.1">
    <property type="nucleotide sequence ID" value="NZ_QNUL01000028.1"/>
</dbReference>
<accession>A0A3D8Y832</accession>
<dbReference type="AlphaFoldDB" id="A0A3D8Y832"/>
<name>A0A3D8Y832_9BACT</name>
<comment type="caution">
    <text evidence="1">The sequence shown here is derived from an EMBL/GenBank/DDBJ whole genome shotgun (WGS) entry which is preliminary data.</text>
</comment>
<dbReference type="EMBL" id="QNUL01000028">
    <property type="protein sequence ID" value="REA57416.1"/>
    <property type="molecule type" value="Genomic_DNA"/>
</dbReference>
<reference evidence="1 2" key="1">
    <citation type="submission" date="2018-07" db="EMBL/GenBank/DDBJ databases">
        <title>Dyadobacter roseus sp. nov., isolated from rose rhizosphere soil.</title>
        <authorList>
            <person name="Chen L."/>
        </authorList>
    </citation>
    <scope>NUCLEOTIDE SEQUENCE [LARGE SCALE GENOMIC DNA]</scope>
    <source>
        <strain evidence="1 2">RS19</strain>
    </source>
</reference>